<dbReference type="STRING" id="1123404.SAMN02745784_02696"/>
<dbReference type="Proteomes" id="UP000184114">
    <property type="component" value="Unassembled WGS sequence"/>
</dbReference>
<protein>
    <submittedName>
        <fullName evidence="1">Uncharacterized protein</fullName>
    </submittedName>
</protein>
<name>A0A1M4YM76_9FIRM</name>
<organism evidence="1 2">
    <name type="scientific">Tissierella praeacuta DSM 18095</name>
    <dbReference type="NCBI Taxonomy" id="1123404"/>
    <lineage>
        <taxon>Bacteria</taxon>
        <taxon>Bacillati</taxon>
        <taxon>Bacillota</taxon>
        <taxon>Tissierellia</taxon>
        <taxon>Tissierellales</taxon>
        <taxon>Tissierellaceae</taxon>
        <taxon>Tissierella</taxon>
    </lineage>
</organism>
<dbReference type="AlphaFoldDB" id="A0A1M4YM76"/>
<keyword evidence="2" id="KW-1185">Reference proteome</keyword>
<sequence length="45" mass="4683">MRIPVSGTSVGNAFIHVTTHGPSYLSGGKFGVEGSIISIVVQLRI</sequence>
<evidence type="ECO:0000313" key="1">
    <source>
        <dbReference type="EMBL" id="SHF06909.1"/>
    </source>
</evidence>
<dbReference type="RefSeq" id="WP_200778227.1">
    <property type="nucleotide sequence ID" value="NZ_FQTY01000018.1"/>
</dbReference>
<evidence type="ECO:0000313" key="2">
    <source>
        <dbReference type="Proteomes" id="UP000184114"/>
    </source>
</evidence>
<proteinExistence type="predicted"/>
<dbReference type="EMBL" id="FQTY01000018">
    <property type="protein sequence ID" value="SHF06909.1"/>
    <property type="molecule type" value="Genomic_DNA"/>
</dbReference>
<dbReference type="GeneID" id="90995460"/>
<accession>A0A1M4YM76</accession>
<reference evidence="2" key="1">
    <citation type="submission" date="2016-11" db="EMBL/GenBank/DDBJ databases">
        <authorList>
            <person name="Varghese N."/>
            <person name="Submissions S."/>
        </authorList>
    </citation>
    <scope>NUCLEOTIDE SEQUENCE [LARGE SCALE GENOMIC DNA]</scope>
    <source>
        <strain evidence="2">DSM 18095</strain>
    </source>
</reference>
<gene>
    <name evidence="1" type="ORF">SAMN02745784_02696</name>
</gene>